<comment type="caution">
    <text evidence="1">The sequence shown here is derived from an EMBL/GenBank/DDBJ whole genome shotgun (WGS) entry which is preliminary data.</text>
</comment>
<dbReference type="EMBL" id="SMGQ01000016">
    <property type="protein sequence ID" value="TCK89123.1"/>
    <property type="molecule type" value="Genomic_DNA"/>
</dbReference>
<evidence type="ECO:0000313" key="2">
    <source>
        <dbReference type="Proteomes" id="UP000294545"/>
    </source>
</evidence>
<dbReference type="AlphaFoldDB" id="A0A4R1MGU2"/>
<accession>A0A4R1MGU2</accession>
<keyword evidence="2" id="KW-1185">Reference proteome</keyword>
<evidence type="ECO:0000313" key="1">
    <source>
        <dbReference type="EMBL" id="TCK89123.1"/>
    </source>
</evidence>
<proteinExistence type="predicted"/>
<gene>
    <name evidence="1" type="ORF">EDC19_2538</name>
</gene>
<sequence>MLTIEEYIASRKKKDKLDEFDFWKHSENMGAVIQYVMEYFNEYLNLEDYSYEQVKTQQVIDKFKEGIIENFPTTYEFIISYYWSNKKRIDKLISKAYEEIEDIELFYLPEDDIKVAEYVCKKKLGVAATEELLSNIATMSKEYRQTQVEEPIMSDMKELDNAISDWVLEVYRKYKVDLLDYARGISYKFYEKYVDSEYDRQTETFYYINKYDYRYQDNPFNINDIYKRNRHREFIDGYKGELEMLIMYFWLFEDVHDQDYWPEYVKLCIENERVSLAKKKRILNPVFIHGLSYPSDIHSNIKYIETKNGILKEDPGQNYVLSIIYEKSNDEIWKDRDALDNIIKNLHLSFKQFGAPKLLEFLSPYQAPGYTKEKFFEKYQIFEKGMRRYTKIKIAVANGYTRRAKDKDYLFSTVDDIACLRNTCKELKLQLKLSVDFTDTNRRNKIKKNMDDMINTLAGMRNFIIGIRINEIDSWGVNRHIYYNNKRREYINTMDYTTMSTFMAGLTTILQDSRSRYFIPNTVKDSERLETLIDTLYRVGCCFESEETENEE</sequence>
<name>A0A4R1MGU2_9FIRM</name>
<reference evidence="1 2" key="1">
    <citation type="submission" date="2019-03" db="EMBL/GenBank/DDBJ databases">
        <title>Genomic Encyclopedia of Type Strains, Phase IV (KMG-IV): sequencing the most valuable type-strain genomes for metagenomic binning, comparative biology and taxonomic classification.</title>
        <authorList>
            <person name="Goeker M."/>
        </authorList>
    </citation>
    <scope>NUCLEOTIDE SEQUENCE [LARGE SCALE GENOMIC DNA]</scope>
    <source>
        <strain evidence="1 2">DSM 24176</strain>
    </source>
</reference>
<dbReference type="RefSeq" id="WP_132283200.1">
    <property type="nucleotide sequence ID" value="NZ_SMGQ01000016.1"/>
</dbReference>
<dbReference type="Proteomes" id="UP000294545">
    <property type="component" value="Unassembled WGS sequence"/>
</dbReference>
<dbReference type="OrthoDB" id="9554296at2"/>
<organism evidence="1 2">
    <name type="scientific">Natranaerovirga hydrolytica</name>
    <dbReference type="NCBI Taxonomy" id="680378"/>
    <lineage>
        <taxon>Bacteria</taxon>
        <taxon>Bacillati</taxon>
        <taxon>Bacillota</taxon>
        <taxon>Clostridia</taxon>
        <taxon>Lachnospirales</taxon>
        <taxon>Natranaerovirgaceae</taxon>
        <taxon>Natranaerovirga</taxon>
    </lineage>
</organism>
<protein>
    <submittedName>
        <fullName evidence="1">Uncharacterized protein</fullName>
    </submittedName>
</protein>